<gene>
    <name evidence="3" type="ORF">F8O05_08685</name>
</gene>
<dbReference type="Proteomes" id="UP000433493">
    <property type="component" value="Unassembled WGS sequence"/>
</dbReference>
<dbReference type="GO" id="GO:0005524">
    <property type="term" value="F:ATP binding"/>
    <property type="evidence" value="ECO:0007669"/>
    <property type="project" value="InterPro"/>
</dbReference>
<dbReference type="InterPro" id="IPR003593">
    <property type="entry name" value="AAA+_ATPase"/>
</dbReference>
<evidence type="ECO:0000313" key="3">
    <source>
        <dbReference type="EMBL" id="KAB1642541.1"/>
    </source>
</evidence>
<dbReference type="SMART" id="SM00382">
    <property type="entry name" value="AAA"/>
    <property type="match status" value="1"/>
</dbReference>
<dbReference type="SUPFAM" id="SSF52540">
    <property type="entry name" value="P-loop containing nucleoside triphosphate hydrolases"/>
    <property type="match status" value="1"/>
</dbReference>
<dbReference type="EMBL" id="WBKB01000005">
    <property type="protein sequence ID" value="KAB1642541.1"/>
    <property type="molecule type" value="Genomic_DNA"/>
</dbReference>
<reference evidence="3 4" key="1">
    <citation type="submission" date="2019-09" db="EMBL/GenBank/DDBJ databases">
        <title>Phylogeny of genus Pseudoclavibacter and closely related genus.</title>
        <authorList>
            <person name="Li Y."/>
        </authorList>
    </citation>
    <scope>NUCLEOTIDE SEQUENCE [LARGE SCALE GENOMIC DNA]</scope>
    <source>
        <strain evidence="3 4">KCTC 13959</strain>
    </source>
</reference>
<feature type="domain" description="AAA+ ATPase" evidence="2">
    <location>
        <begin position="567"/>
        <end position="723"/>
    </location>
</feature>
<dbReference type="OrthoDB" id="9781481at2"/>
<dbReference type="RefSeq" id="WP_158052345.1">
    <property type="nucleotide sequence ID" value="NZ_WBKB01000005.1"/>
</dbReference>
<dbReference type="CDD" id="cd00009">
    <property type="entry name" value="AAA"/>
    <property type="match status" value="1"/>
</dbReference>
<evidence type="ECO:0000256" key="1">
    <source>
        <dbReference type="SAM" id="MobiDB-lite"/>
    </source>
</evidence>
<dbReference type="InterPro" id="IPR027417">
    <property type="entry name" value="P-loop_NTPase"/>
</dbReference>
<evidence type="ECO:0000313" key="4">
    <source>
        <dbReference type="Proteomes" id="UP000433493"/>
    </source>
</evidence>
<dbReference type="AlphaFoldDB" id="A0A7J5BC77"/>
<dbReference type="PANTHER" id="PTHR37291">
    <property type="entry name" value="5-METHYLCYTOSINE-SPECIFIC RESTRICTION ENZYME B"/>
    <property type="match status" value="1"/>
</dbReference>
<dbReference type="InterPro" id="IPR052934">
    <property type="entry name" value="Methyl-DNA_Rec/Restrict_Enz"/>
</dbReference>
<sequence>MSPNPSKDRYVQPLLRFIFEDEPQNIDLFLTFDFWSRYRDAAKKEWQISDIVSFRASRPSADPVYEAANAWRDALINDQSLFTGEPLDYRAATAELVTHYIDSPDLSNASFFEKLESQLTPASSVAVQLTAELLYLYVLPMLPDSMRGDTKMKQLNTVLTWRADLQTVPDARIAALNSGIVNVGTAYLTYRWRGLEFLIRLTAALANQDMAARRQALSDWHSFRSISSSIDVPASKSIRQLVEHMLFPDHAMASSSTEDRNKMASAFSEIVDFDGDPNSLVAVLDANLHYGDRHELNLYAAPHRFLWKEVGESLRDWAGWATLVLEGTTEATVHLPIAPNDLNGLRSPLVELHTDAASAILTWLEEDEAAAAFLAKAETAEPARYIDQFCDNVRFRGDTAEFVEAATVLLNALDPSVPVFFRTHVPTIVEKLGNIHLSSNATPGEAFQVLLEAMESLSAGLLDREGLDLTIASLANLAQETLGLNPSDTDWSLELQQAFRDWRDGRKRISPDDVESLPEDHTPQRVAPNQTAQPSVPQTIDALAHSLNFVSPGSKTWLELTRDLLTEKRQLILQGPPGTGKTFVARKLANFLAQDPSRVTLVQFHPATSYEDFVQGLRPSREQSGRFDLLDGPLLKAADQARQEPSETHVIIIDEINRANLPAVFGELYFLLEYRNEEVTLNYGDTFRLPPNLLFIGTMNTADRSVASIDAALRRRFVIRDLRPGELPMDGVLDQWLSTRAPELTWLSTLLTHANELIGDPDQHIGPSHFLLPDDKLTDENAMRAWEFTVMPTLREFFYGQPEVVEKLQFDTLRARAMGAVDDVETE</sequence>
<dbReference type="PANTHER" id="PTHR37291:SF1">
    <property type="entry name" value="TYPE IV METHYL-DIRECTED RESTRICTION ENZYME ECOKMCRB SUBUNIT"/>
    <property type="match status" value="1"/>
</dbReference>
<evidence type="ECO:0000259" key="2">
    <source>
        <dbReference type="SMART" id="SM00382"/>
    </source>
</evidence>
<dbReference type="InterPro" id="IPR011704">
    <property type="entry name" value="ATPase_dyneun-rel_AAA"/>
</dbReference>
<dbReference type="Pfam" id="PF07728">
    <property type="entry name" value="AAA_5"/>
    <property type="match status" value="1"/>
</dbReference>
<dbReference type="Gene3D" id="3.40.50.300">
    <property type="entry name" value="P-loop containing nucleotide triphosphate hydrolases"/>
    <property type="match status" value="1"/>
</dbReference>
<keyword evidence="4" id="KW-1185">Reference proteome</keyword>
<comment type="caution">
    <text evidence="3">The sequence shown here is derived from an EMBL/GenBank/DDBJ whole genome shotgun (WGS) entry which is preliminary data.</text>
</comment>
<dbReference type="GO" id="GO:0016887">
    <property type="term" value="F:ATP hydrolysis activity"/>
    <property type="evidence" value="ECO:0007669"/>
    <property type="project" value="InterPro"/>
</dbReference>
<feature type="region of interest" description="Disordered" evidence="1">
    <location>
        <begin position="509"/>
        <end position="534"/>
    </location>
</feature>
<proteinExistence type="predicted"/>
<accession>A0A7J5BC77</accession>
<protein>
    <submittedName>
        <fullName evidence="3">AAA domain-containing protein</fullName>
    </submittedName>
</protein>
<name>A0A7J5BC77_9MICO</name>
<organism evidence="3 4">
    <name type="scientific">Gulosibacter chungangensis</name>
    <dbReference type="NCBI Taxonomy" id="979746"/>
    <lineage>
        <taxon>Bacteria</taxon>
        <taxon>Bacillati</taxon>
        <taxon>Actinomycetota</taxon>
        <taxon>Actinomycetes</taxon>
        <taxon>Micrococcales</taxon>
        <taxon>Microbacteriaceae</taxon>
        <taxon>Gulosibacter</taxon>
    </lineage>
</organism>